<dbReference type="Gene3D" id="2.30.30.1040">
    <property type="match status" value="1"/>
</dbReference>
<keyword evidence="5 9" id="KW-0238">DNA-binding</keyword>
<dbReference type="FunFam" id="2.30.30.1040:FF:000001">
    <property type="entry name" value="Auxin response factor"/>
    <property type="match status" value="1"/>
</dbReference>
<dbReference type="Gene3D" id="3.10.20.90">
    <property type="entry name" value="Phosphatidylinositol 3-kinase Catalytic Subunit, Chain A, domain 1"/>
    <property type="match status" value="1"/>
</dbReference>
<dbReference type="InterPro" id="IPR015300">
    <property type="entry name" value="DNA-bd_pseudobarrel_sf"/>
</dbReference>
<evidence type="ECO:0000256" key="6">
    <source>
        <dbReference type="ARBA" id="ARBA00023163"/>
    </source>
</evidence>
<evidence type="ECO:0000256" key="4">
    <source>
        <dbReference type="ARBA" id="ARBA00023015"/>
    </source>
</evidence>
<dbReference type="PANTHER" id="PTHR31384:SF102">
    <property type="entry name" value="AUXIN RESPONSE FACTOR 4"/>
    <property type="match status" value="1"/>
</dbReference>
<dbReference type="AlphaFoldDB" id="A0AAW1XT69"/>
<dbReference type="InterPro" id="IPR044835">
    <property type="entry name" value="ARF_plant"/>
</dbReference>
<feature type="region of interest" description="Disordered" evidence="10">
    <location>
        <begin position="737"/>
        <end position="756"/>
    </location>
</feature>
<feature type="compositionally biased region" description="Polar residues" evidence="10">
    <location>
        <begin position="580"/>
        <end position="593"/>
    </location>
</feature>
<dbReference type="InterPro" id="IPR053793">
    <property type="entry name" value="PB1-like"/>
</dbReference>
<evidence type="ECO:0000256" key="3">
    <source>
        <dbReference type="ARBA" id="ARBA00011726"/>
    </source>
</evidence>
<dbReference type="Gene3D" id="2.40.330.10">
    <property type="entry name" value="DNA-binding pseudobarrel domain"/>
    <property type="match status" value="1"/>
</dbReference>
<comment type="caution">
    <text evidence="13">The sequence shown here is derived from an EMBL/GenBank/DDBJ whole genome shotgun (WGS) entry which is preliminary data.</text>
</comment>
<proteinExistence type="inferred from homology"/>
<reference evidence="13 14" key="1">
    <citation type="journal article" date="2023" name="G3 (Bethesda)">
        <title>A chromosome-length genome assembly and annotation of blackberry (Rubus argutus, cv. 'Hillquist').</title>
        <authorList>
            <person name="Bruna T."/>
            <person name="Aryal R."/>
            <person name="Dudchenko O."/>
            <person name="Sargent D.J."/>
            <person name="Mead D."/>
            <person name="Buti M."/>
            <person name="Cavallini A."/>
            <person name="Hytonen T."/>
            <person name="Andres J."/>
            <person name="Pham M."/>
            <person name="Weisz D."/>
            <person name="Mascagni F."/>
            <person name="Usai G."/>
            <person name="Natali L."/>
            <person name="Bassil N."/>
            <person name="Fernandez G.E."/>
            <person name="Lomsadze A."/>
            <person name="Armour M."/>
            <person name="Olukolu B."/>
            <person name="Poorten T."/>
            <person name="Britton C."/>
            <person name="Davik J."/>
            <person name="Ashrafi H."/>
            <person name="Aiden E.L."/>
            <person name="Borodovsky M."/>
            <person name="Worthington M."/>
        </authorList>
    </citation>
    <scope>NUCLEOTIDE SEQUENCE [LARGE SCALE GENOMIC DNA]</scope>
    <source>
        <strain evidence="13">PI 553951</strain>
    </source>
</reference>
<dbReference type="Proteomes" id="UP001457282">
    <property type="component" value="Unassembled WGS sequence"/>
</dbReference>
<name>A0AAW1XT69_RUBAR</name>
<dbReference type="PANTHER" id="PTHR31384">
    <property type="entry name" value="AUXIN RESPONSE FACTOR 4-RELATED"/>
    <property type="match status" value="1"/>
</dbReference>
<keyword evidence="14" id="KW-1185">Reference proteome</keyword>
<dbReference type="FunFam" id="3.10.20.90:FF:000047">
    <property type="entry name" value="Auxin response factor"/>
    <property type="match status" value="1"/>
</dbReference>
<comment type="similarity">
    <text evidence="2 9">Belongs to the ARF family.</text>
</comment>
<organism evidence="13 14">
    <name type="scientific">Rubus argutus</name>
    <name type="common">Southern blackberry</name>
    <dbReference type="NCBI Taxonomy" id="59490"/>
    <lineage>
        <taxon>Eukaryota</taxon>
        <taxon>Viridiplantae</taxon>
        <taxon>Streptophyta</taxon>
        <taxon>Embryophyta</taxon>
        <taxon>Tracheophyta</taxon>
        <taxon>Spermatophyta</taxon>
        <taxon>Magnoliopsida</taxon>
        <taxon>eudicotyledons</taxon>
        <taxon>Gunneridae</taxon>
        <taxon>Pentapetalae</taxon>
        <taxon>rosids</taxon>
        <taxon>fabids</taxon>
        <taxon>Rosales</taxon>
        <taxon>Rosaceae</taxon>
        <taxon>Rosoideae</taxon>
        <taxon>Rosoideae incertae sedis</taxon>
        <taxon>Rubus</taxon>
    </lineage>
</organism>
<evidence type="ECO:0000256" key="9">
    <source>
        <dbReference type="RuleBase" id="RU004561"/>
    </source>
</evidence>
<dbReference type="PROSITE" id="PS50863">
    <property type="entry name" value="B3"/>
    <property type="match status" value="1"/>
</dbReference>
<feature type="compositionally biased region" description="Basic and acidic residues" evidence="10">
    <location>
        <begin position="566"/>
        <end position="579"/>
    </location>
</feature>
<dbReference type="FunFam" id="2.40.330.10:FF:000001">
    <property type="entry name" value="Auxin response factor"/>
    <property type="match status" value="1"/>
</dbReference>
<dbReference type="Pfam" id="PF06507">
    <property type="entry name" value="ARF_AD"/>
    <property type="match status" value="1"/>
</dbReference>
<feature type="domain" description="PB1" evidence="12">
    <location>
        <begin position="628"/>
        <end position="712"/>
    </location>
</feature>
<evidence type="ECO:0000256" key="5">
    <source>
        <dbReference type="ARBA" id="ARBA00023125"/>
    </source>
</evidence>
<evidence type="ECO:0000313" key="13">
    <source>
        <dbReference type="EMBL" id="KAK9940186.1"/>
    </source>
</evidence>
<keyword evidence="6 9" id="KW-0804">Transcription</keyword>
<evidence type="ECO:0000313" key="14">
    <source>
        <dbReference type="Proteomes" id="UP001457282"/>
    </source>
</evidence>
<dbReference type="InterPro" id="IPR010525">
    <property type="entry name" value="ARF_dom"/>
</dbReference>
<dbReference type="GO" id="GO:0003677">
    <property type="term" value="F:DNA binding"/>
    <property type="evidence" value="ECO:0007669"/>
    <property type="project" value="UniProtKB-KW"/>
</dbReference>
<evidence type="ECO:0000256" key="1">
    <source>
        <dbReference type="ARBA" id="ARBA00004123"/>
    </source>
</evidence>
<evidence type="ECO:0000256" key="2">
    <source>
        <dbReference type="ARBA" id="ARBA00007853"/>
    </source>
</evidence>
<dbReference type="Pfam" id="PF02362">
    <property type="entry name" value="B3"/>
    <property type="match status" value="1"/>
</dbReference>
<feature type="region of interest" description="Disordered" evidence="10">
    <location>
        <begin position="566"/>
        <end position="597"/>
    </location>
</feature>
<evidence type="ECO:0000256" key="10">
    <source>
        <dbReference type="SAM" id="MobiDB-lite"/>
    </source>
</evidence>
<comment type="function">
    <text evidence="9">Auxin response factors (ARFs) are transcriptional factors that bind specifically to the DNA sequence 5'-TGTCTC-3' found in the auxin-responsive promoter elements (AuxREs).</text>
</comment>
<evidence type="ECO:0000259" key="12">
    <source>
        <dbReference type="PROSITE" id="PS51745"/>
    </source>
</evidence>
<comment type="subcellular location">
    <subcellularLocation>
        <location evidence="1 9">Nucleus</location>
    </subcellularLocation>
</comment>
<dbReference type="GO" id="GO:0006355">
    <property type="term" value="P:regulation of DNA-templated transcription"/>
    <property type="evidence" value="ECO:0007669"/>
    <property type="project" value="InterPro"/>
</dbReference>
<sequence>MEFDLNHAVVTDVVEKNACCNGDCDKGGCAYCLSSSTSSCSSNSSSSPVVSSIYLELWHACAGPLISLPKKGNAVVYFPQGHLEQIASSTAPFSSMEMPPLDLQPQIFCKVVNVQLLANKENDEVYTHVSLLPQAELVGMNLEGKELEELGVDEGDGGSPTKSTPHMFCKTLTASDTSTHGGFSVPRRAAEDCFPPLDYKQQRPSQELVAKDLHGVEWRFRHIYRGQPRRHLLTTGWSIFISQKNLVSGDAVLFLRVKMEDLRLGIRRAVRPTNGLPESILGNQNSILAFSRLSPMQYPPRACSMYSTVQGQAMRSLSFPITNMDDSPERRCSGVVTGISDLDPYRWSNSKWRCLMVRWDEDIGTDHQERVSPWEIDPSVSLPPLSIQSSPRLKKLRTSLQAFSPNHSIPAGGCGFIDFEETVKSSKVLQAFGSSNLASNVTQKATIGEFMRAHHTSFTGFAESDRFPKVLQGQEICPLRSLSGKANFNLGDWESNLGCTSFNIYQAPKPNTFSLGSESLLNMYFPYGDIHKAGQGPMMCSNTSNLPRENIKVNPYSIQMGVARNEVPRPNKPSEHKPQESTSALPTLVSNVKNPKEVNTDGTASGCKLFGFSLMGENPNPSQSSSKRSCTKVHKQGSLVGRAIDLSKLNGYGDLLSELERLFSMEGLLRDPNKGWRILYTDSENDVMVVGDDPWHEFCNVVSKIHIYTQDEVEKMTIGMISDDTQSCLEQAPPMLEVSKSSSVGQPDCSPTVIRA</sequence>
<dbReference type="PROSITE" id="PS51745">
    <property type="entry name" value="PB1"/>
    <property type="match status" value="1"/>
</dbReference>
<evidence type="ECO:0000256" key="8">
    <source>
        <dbReference type="ARBA" id="ARBA00023294"/>
    </source>
</evidence>
<feature type="domain" description="TF-B3" evidence="11">
    <location>
        <begin position="168"/>
        <end position="270"/>
    </location>
</feature>
<evidence type="ECO:0000259" key="11">
    <source>
        <dbReference type="PROSITE" id="PS50863"/>
    </source>
</evidence>
<gene>
    <name evidence="13" type="ORF">M0R45_016857</name>
</gene>
<dbReference type="CDD" id="cd10017">
    <property type="entry name" value="B3_DNA"/>
    <property type="match status" value="1"/>
</dbReference>
<comment type="subunit">
    <text evidence="3 9">Homodimers and heterodimers.</text>
</comment>
<evidence type="ECO:0000256" key="7">
    <source>
        <dbReference type="ARBA" id="ARBA00023242"/>
    </source>
</evidence>
<dbReference type="SUPFAM" id="SSF101936">
    <property type="entry name" value="DNA-binding pseudobarrel domain"/>
    <property type="match status" value="1"/>
</dbReference>
<dbReference type="InterPro" id="IPR003340">
    <property type="entry name" value="B3_DNA-bd"/>
</dbReference>
<keyword evidence="4 9" id="KW-0805">Transcription regulation</keyword>
<keyword evidence="8 9" id="KW-0927">Auxin signaling pathway</keyword>
<dbReference type="EMBL" id="JBEDUW010000003">
    <property type="protein sequence ID" value="KAK9940186.1"/>
    <property type="molecule type" value="Genomic_DNA"/>
</dbReference>
<dbReference type="GO" id="GO:0005634">
    <property type="term" value="C:nucleus"/>
    <property type="evidence" value="ECO:0007669"/>
    <property type="project" value="UniProtKB-SubCell"/>
</dbReference>
<dbReference type="GO" id="GO:0009734">
    <property type="term" value="P:auxin-activated signaling pathway"/>
    <property type="evidence" value="ECO:0007669"/>
    <property type="project" value="UniProtKB-KW"/>
</dbReference>
<keyword evidence="7 9" id="KW-0539">Nucleus</keyword>
<protein>
    <recommendedName>
        <fullName evidence="9">Auxin response factor</fullName>
    </recommendedName>
</protein>
<accession>A0AAW1XT69</accession>
<dbReference type="SUPFAM" id="SSF54277">
    <property type="entry name" value="CAD &amp; PB1 domains"/>
    <property type="match status" value="1"/>
</dbReference>
<dbReference type="SMART" id="SM01019">
    <property type="entry name" value="B3"/>
    <property type="match status" value="1"/>
</dbReference>